<comment type="catalytic activity">
    <reaction evidence="6">
        <text>iodide(out) = iodide(in)</text>
        <dbReference type="Rhea" id="RHEA:66324"/>
        <dbReference type="ChEBI" id="CHEBI:16382"/>
    </reaction>
</comment>
<dbReference type="WBParaSite" id="Gr19_v10_g4879.t1">
    <property type="protein sequence ID" value="Gr19_v10_g4879.t1"/>
    <property type="gene ID" value="Gr19_v10_g4879"/>
</dbReference>
<dbReference type="PANTHER" id="PTHR15948">
    <property type="entry name" value="G-PROTEIN COUPLED RECEPTOR 89-RELATED"/>
    <property type="match status" value="1"/>
</dbReference>
<keyword evidence="3 9" id="KW-0812">Transmembrane</keyword>
<dbReference type="GO" id="GO:0008308">
    <property type="term" value="F:voltage-gated monoatomic anion channel activity"/>
    <property type="evidence" value="ECO:0007669"/>
    <property type="project" value="TreeGrafter"/>
</dbReference>
<feature type="domain" description="Golgi pH regulator conserved" evidence="11">
    <location>
        <begin position="173"/>
        <end position="240"/>
    </location>
</feature>
<dbReference type="Pfam" id="PF12537">
    <property type="entry name" value="GPHR_N"/>
    <property type="match status" value="1"/>
</dbReference>
<keyword evidence="4 9" id="KW-1133">Transmembrane helix</keyword>
<comment type="subcellular location">
    <subcellularLocation>
        <location evidence="1">Membrane</location>
        <topology evidence="1">Multi-pass membrane protein</topology>
    </subcellularLocation>
</comment>
<dbReference type="InterPro" id="IPR015672">
    <property type="entry name" value="GPHR/GTG"/>
</dbReference>
<evidence type="ECO:0000259" key="10">
    <source>
        <dbReference type="Pfam" id="PF12430"/>
    </source>
</evidence>
<accession>A0A914HY64</accession>
<comment type="similarity">
    <text evidence="2">Belongs to the Golgi pH regulator (TC 1.A.38) family.</text>
</comment>
<dbReference type="InterPro" id="IPR022535">
    <property type="entry name" value="Golgi_pH-regulator_cons_dom"/>
</dbReference>
<protein>
    <submittedName>
        <fullName evidence="13">Golgi pH regulator</fullName>
    </submittedName>
</protein>
<evidence type="ECO:0000256" key="9">
    <source>
        <dbReference type="SAM" id="Phobius"/>
    </source>
</evidence>
<feature type="transmembrane region" description="Helical" evidence="9">
    <location>
        <begin position="119"/>
        <end position="140"/>
    </location>
</feature>
<evidence type="ECO:0000256" key="2">
    <source>
        <dbReference type="ARBA" id="ARBA00009478"/>
    </source>
</evidence>
<evidence type="ECO:0000256" key="8">
    <source>
        <dbReference type="ARBA" id="ARBA00044702"/>
    </source>
</evidence>
<feature type="transmembrane region" description="Helical" evidence="9">
    <location>
        <begin position="457"/>
        <end position="476"/>
    </location>
</feature>
<dbReference type="Pfam" id="PF12430">
    <property type="entry name" value="ABA_GPCR"/>
    <property type="match status" value="1"/>
</dbReference>
<comment type="catalytic activity">
    <reaction evidence="7">
        <text>bromide(in) = bromide(out)</text>
        <dbReference type="Rhea" id="RHEA:75383"/>
        <dbReference type="ChEBI" id="CHEBI:15858"/>
    </reaction>
</comment>
<keyword evidence="12" id="KW-1185">Reference proteome</keyword>
<evidence type="ECO:0000256" key="7">
    <source>
        <dbReference type="ARBA" id="ARBA00035085"/>
    </source>
</evidence>
<feature type="transmembrane region" description="Helical" evidence="9">
    <location>
        <begin position="88"/>
        <end position="113"/>
    </location>
</feature>
<feature type="transmembrane region" description="Helical" evidence="9">
    <location>
        <begin position="410"/>
        <end position="430"/>
    </location>
</feature>
<dbReference type="Proteomes" id="UP000887572">
    <property type="component" value="Unplaced"/>
</dbReference>
<sequence>MCGVQQLKLTQSSKGSTSIRLGLDCCVAEDGIGMERVRENLNLTNKCDWTLDLFIVLGSQTAFFALGWIFFMKQLFRDYEVHQRAVQVFFSVTFALSCTMFELIIFEILGVLANSSRLLTWRVSLYAMLVLLICLIPLYFFYSLTRVIRIVPSSWTPQLTVVLWMLFVPKHGIFSIQQAISRLGVVGVTVIAFLSGFGAVNAPYTCMTIFMRPVTDEDIAQLERKLRQNMEMIVAKKRKLALKQIEMNRSQTEPVGLFKRVIGSFSAPNGGLRDQIGLLQSEIIPLEEFGKYLFLELVELRNMRDRVEYSRTWQGIYFNIAGHFFSVYCIWKLFICTVNIVFDRVGKVDPITKGIEIVVKHFGYQIDVRFWSQQCSFLVIGLIAVTSIRGLLLTIAKFFNAISNRQSSNLIVLVLAHVMGMYFVSSVLLIRMNMPPEYRIIITEVLGELQFNFYHRWFDVIFLLSAISSILFLCLAHKKTPIK</sequence>
<evidence type="ECO:0000313" key="12">
    <source>
        <dbReference type="Proteomes" id="UP000887572"/>
    </source>
</evidence>
<evidence type="ECO:0000256" key="3">
    <source>
        <dbReference type="ARBA" id="ARBA00022692"/>
    </source>
</evidence>
<evidence type="ECO:0000256" key="4">
    <source>
        <dbReference type="ARBA" id="ARBA00022989"/>
    </source>
</evidence>
<dbReference type="PANTHER" id="PTHR15948:SF0">
    <property type="entry name" value="GOLGI PH REGULATOR A-RELATED"/>
    <property type="match status" value="1"/>
</dbReference>
<keyword evidence="5 9" id="KW-0472">Membrane</keyword>
<proteinExistence type="inferred from homology"/>
<evidence type="ECO:0000256" key="5">
    <source>
        <dbReference type="ARBA" id="ARBA00023136"/>
    </source>
</evidence>
<evidence type="ECO:0000256" key="1">
    <source>
        <dbReference type="ARBA" id="ARBA00004141"/>
    </source>
</evidence>
<evidence type="ECO:0000259" key="11">
    <source>
        <dbReference type="Pfam" id="PF12537"/>
    </source>
</evidence>
<feature type="domain" description="Abscisic acid G-protein coupled receptor-like" evidence="10">
    <location>
        <begin position="309"/>
        <end position="478"/>
    </location>
</feature>
<reference evidence="13" key="1">
    <citation type="submission" date="2022-11" db="UniProtKB">
        <authorList>
            <consortium name="WormBaseParasite"/>
        </authorList>
    </citation>
    <scope>IDENTIFICATION</scope>
</reference>
<name>A0A914HY64_GLORO</name>
<dbReference type="AlphaFoldDB" id="A0A914HY64"/>
<feature type="transmembrane region" description="Helical" evidence="9">
    <location>
        <begin position="179"/>
        <end position="202"/>
    </location>
</feature>
<dbReference type="GO" id="GO:0051452">
    <property type="term" value="P:intracellular pH reduction"/>
    <property type="evidence" value="ECO:0007669"/>
    <property type="project" value="TreeGrafter"/>
</dbReference>
<feature type="transmembrane region" description="Helical" evidence="9">
    <location>
        <begin position="53"/>
        <end position="76"/>
    </location>
</feature>
<dbReference type="InterPro" id="IPR025969">
    <property type="entry name" value="ABA_GPCR_dom"/>
</dbReference>
<evidence type="ECO:0000256" key="6">
    <source>
        <dbReference type="ARBA" id="ARBA00024145"/>
    </source>
</evidence>
<dbReference type="GO" id="GO:0032580">
    <property type="term" value="C:Golgi cisterna membrane"/>
    <property type="evidence" value="ECO:0007669"/>
    <property type="project" value="TreeGrafter"/>
</dbReference>
<comment type="catalytic activity">
    <reaction evidence="8">
        <text>fluoride(in) = fluoride(out)</text>
        <dbReference type="Rhea" id="RHEA:76159"/>
        <dbReference type="ChEBI" id="CHEBI:17051"/>
    </reaction>
</comment>
<feature type="transmembrane region" description="Helical" evidence="9">
    <location>
        <begin position="377"/>
        <end position="398"/>
    </location>
</feature>
<feature type="transmembrane region" description="Helical" evidence="9">
    <location>
        <begin position="147"/>
        <end position="167"/>
    </location>
</feature>
<feature type="transmembrane region" description="Helical" evidence="9">
    <location>
        <begin position="316"/>
        <end position="342"/>
    </location>
</feature>
<organism evidence="12 13">
    <name type="scientific">Globodera rostochiensis</name>
    <name type="common">Golden nematode worm</name>
    <name type="synonym">Heterodera rostochiensis</name>
    <dbReference type="NCBI Taxonomy" id="31243"/>
    <lineage>
        <taxon>Eukaryota</taxon>
        <taxon>Metazoa</taxon>
        <taxon>Ecdysozoa</taxon>
        <taxon>Nematoda</taxon>
        <taxon>Chromadorea</taxon>
        <taxon>Rhabditida</taxon>
        <taxon>Tylenchina</taxon>
        <taxon>Tylenchomorpha</taxon>
        <taxon>Tylenchoidea</taxon>
        <taxon>Heteroderidae</taxon>
        <taxon>Heteroderinae</taxon>
        <taxon>Globodera</taxon>
    </lineage>
</organism>
<evidence type="ECO:0000313" key="13">
    <source>
        <dbReference type="WBParaSite" id="Gr19_v10_g4879.t1"/>
    </source>
</evidence>